<organism evidence="1 2">
    <name type="scientific">Desulfitobacterium dichloroeliminans (strain LMG P-21439 / DCA1)</name>
    <dbReference type="NCBI Taxonomy" id="871963"/>
    <lineage>
        <taxon>Bacteria</taxon>
        <taxon>Bacillati</taxon>
        <taxon>Bacillota</taxon>
        <taxon>Clostridia</taxon>
        <taxon>Eubacteriales</taxon>
        <taxon>Desulfitobacteriaceae</taxon>
        <taxon>Desulfitobacterium</taxon>
    </lineage>
</organism>
<dbReference type="AlphaFoldDB" id="L0FCC7"/>
<dbReference type="Pfam" id="PF13563">
    <property type="entry name" value="2_5_RNA_ligase2"/>
    <property type="match status" value="1"/>
</dbReference>
<dbReference type="InterPro" id="IPR009097">
    <property type="entry name" value="Cyclic_Pdiesterase"/>
</dbReference>
<evidence type="ECO:0000313" key="2">
    <source>
        <dbReference type="Proteomes" id="UP000010797"/>
    </source>
</evidence>
<dbReference type="PANTHER" id="PTHR36039:SF2">
    <property type="entry name" value="RNA LIGASE_CYCLIC NUCLEOTIDE PHOSPHODIESTERASE FAMILY PROTEIN"/>
    <property type="match status" value="1"/>
</dbReference>
<accession>L0FCC7</accession>
<dbReference type="PANTHER" id="PTHR36039">
    <property type="match status" value="1"/>
</dbReference>
<evidence type="ECO:0000313" key="1">
    <source>
        <dbReference type="EMBL" id="AGA70872.1"/>
    </source>
</evidence>
<dbReference type="Gene3D" id="3.90.1140.10">
    <property type="entry name" value="Cyclic phosphodiesterase"/>
    <property type="match status" value="1"/>
</dbReference>
<dbReference type="SUPFAM" id="SSF55144">
    <property type="entry name" value="LigT-like"/>
    <property type="match status" value="1"/>
</dbReference>
<keyword evidence="2" id="KW-1185">Reference proteome</keyword>
<proteinExistence type="predicted"/>
<dbReference type="GO" id="GO:0016874">
    <property type="term" value="F:ligase activity"/>
    <property type="evidence" value="ECO:0007669"/>
    <property type="project" value="UniProtKB-KW"/>
</dbReference>
<dbReference type="Proteomes" id="UP000010797">
    <property type="component" value="Chromosome"/>
</dbReference>
<dbReference type="EMBL" id="CP003344">
    <property type="protein sequence ID" value="AGA70872.1"/>
    <property type="molecule type" value="Genomic_DNA"/>
</dbReference>
<dbReference type="eggNOG" id="COG1514">
    <property type="taxonomic scope" value="Bacteria"/>
</dbReference>
<sequence length="181" mass="20905">MSYAINLYFNEEAEKSIINIWETLSLLGIGKCMSCLNGRPHITLAIFDELDLAQAREQLMHLAETVPVFSLKLLQVGMFPHNKGAIFLAPNLPDKLFQIHRDLHKMLGAWDEHSWDYYKPQDWYPHCTLSLETPIGEIPEVLRELLKIFQPIDITIEAIGMVSLEPIDYLCEFSLHQHMDN</sequence>
<dbReference type="STRING" id="871963.Desdi_3486"/>
<dbReference type="KEGG" id="ddl:Desdi_3486"/>
<dbReference type="RefSeq" id="WP_015263828.1">
    <property type="nucleotide sequence ID" value="NC_019903.1"/>
</dbReference>
<gene>
    <name evidence="1" type="ordered locus">Desdi_3486</name>
</gene>
<keyword evidence="1" id="KW-0436">Ligase</keyword>
<name>L0FCC7_DESDL</name>
<protein>
    <submittedName>
        <fullName evidence="1">2'-5' RNA ligase</fullName>
    </submittedName>
</protein>
<dbReference type="HOGENOM" id="CLU_094015_1_0_9"/>
<dbReference type="OrthoDB" id="463286at2"/>
<reference evidence="2" key="1">
    <citation type="submission" date="2012-02" db="EMBL/GenBank/DDBJ databases">
        <title>Complete sequence of Desulfitobacterium dichloroeliminans LMG P-21439.</title>
        <authorList>
            <person name="Lucas S."/>
            <person name="Han J."/>
            <person name="Lapidus A."/>
            <person name="Cheng J.-F."/>
            <person name="Goodwin L."/>
            <person name="Pitluck S."/>
            <person name="Peters L."/>
            <person name="Ovchinnikova G."/>
            <person name="Teshima H."/>
            <person name="Detter J.C."/>
            <person name="Han C."/>
            <person name="Tapia R."/>
            <person name="Land M."/>
            <person name="Hauser L."/>
            <person name="Kyrpides N."/>
            <person name="Ivanova N."/>
            <person name="Pagani I."/>
            <person name="Kruse T."/>
            <person name="de Vos W.M."/>
            <person name="Boon N."/>
            <person name="Smidt H."/>
            <person name="Woyke T."/>
        </authorList>
    </citation>
    <scope>NUCLEOTIDE SEQUENCE [LARGE SCALE GENOMIC DNA]</scope>
    <source>
        <strain evidence="2">LMG P-21439 / DCA1</strain>
    </source>
</reference>